<keyword evidence="2" id="KW-1185">Reference proteome</keyword>
<evidence type="ECO:0000313" key="1">
    <source>
        <dbReference type="EMBL" id="RLK54440.1"/>
    </source>
</evidence>
<gene>
    <name evidence="1" type="ORF">CLV68_5992</name>
</gene>
<sequence length="111" mass="12367">MSSSEKGPAVSGTEPRVIDAIHGLREEPKRVWVDLGRLCPVLPGQPARVNELGVHMTGLVPGQLTRWVPVYRGGWMAVVSFKLQYADGRRDEPWLRDQLVHASAVLQRDTD</sequence>
<accession>A0A421AX85</accession>
<dbReference type="EMBL" id="RCDD01000007">
    <property type="protein sequence ID" value="RLK54440.1"/>
    <property type="molecule type" value="Genomic_DNA"/>
</dbReference>
<evidence type="ECO:0000313" key="2">
    <source>
        <dbReference type="Proteomes" id="UP000282454"/>
    </source>
</evidence>
<organism evidence="1 2">
    <name type="scientific">Actinokineospora cianjurensis</name>
    <dbReference type="NCBI Taxonomy" id="585224"/>
    <lineage>
        <taxon>Bacteria</taxon>
        <taxon>Bacillati</taxon>
        <taxon>Actinomycetota</taxon>
        <taxon>Actinomycetes</taxon>
        <taxon>Pseudonocardiales</taxon>
        <taxon>Pseudonocardiaceae</taxon>
        <taxon>Actinokineospora</taxon>
    </lineage>
</organism>
<protein>
    <submittedName>
        <fullName evidence="1">Uncharacterized protein</fullName>
    </submittedName>
</protein>
<dbReference type="Proteomes" id="UP000282454">
    <property type="component" value="Unassembled WGS sequence"/>
</dbReference>
<comment type="caution">
    <text evidence="1">The sequence shown here is derived from an EMBL/GenBank/DDBJ whole genome shotgun (WGS) entry which is preliminary data.</text>
</comment>
<dbReference type="RefSeq" id="WP_121394296.1">
    <property type="nucleotide sequence ID" value="NZ_RCDD01000007.1"/>
</dbReference>
<dbReference type="OrthoDB" id="4377352at2"/>
<dbReference type="AlphaFoldDB" id="A0A421AX85"/>
<reference evidence="1 2" key="1">
    <citation type="submission" date="2018-10" db="EMBL/GenBank/DDBJ databases">
        <title>Genomic Encyclopedia of Archaeal and Bacterial Type Strains, Phase II (KMG-II): from individual species to whole genera.</title>
        <authorList>
            <person name="Goeker M."/>
        </authorList>
    </citation>
    <scope>NUCLEOTIDE SEQUENCE [LARGE SCALE GENOMIC DNA]</scope>
    <source>
        <strain evidence="1 2">DSM 45657</strain>
    </source>
</reference>
<name>A0A421AX85_9PSEU</name>
<proteinExistence type="predicted"/>